<dbReference type="Proteomes" id="UP001497623">
    <property type="component" value="Unassembled WGS sequence"/>
</dbReference>
<dbReference type="SMART" id="SM00248">
    <property type="entry name" value="ANK"/>
    <property type="match status" value="2"/>
</dbReference>
<evidence type="ECO:0008006" key="6">
    <source>
        <dbReference type="Google" id="ProtNLM"/>
    </source>
</evidence>
<feature type="repeat" description="ANK" evidence="3">
    <location>
        <begin position="69"/>
        <end position="101"/>
    </location>
</feature>
<dbReference type="PRINTS" id="PR01415">
    <property type="entry name" value="ANKYRIN"/>
</dbReference>
<dbReference type="AlphaFoldDB" id="A0AAV2QCC0"/>
<organism evidence="4 5">
    <name type="scientific">Meganyctiphanes norvegica</name>
    <name type="common">Northern krill</name>
    <name type="synonym">Thysanopoda norvegica</name>
    <dbReference type="NCBI Taxonomy" id="48144"/>
    <lineage>
        <taxon>Eukaryota</taxon>
        <taxon>Metazoa</taxon>
        <taxon>Ecdysozoa</taxon>
        <taxon>Arthropoda</taxon>
        <taxon>Crustacea</taxon>
        <taxon>Multicrustacea</taxon>
        <taxon>Malacostraca</taxon>
        <taxon>Eumalacostraca</taxon>
        <taxon>Eucarida</taxon>
        <taxon>Euphausiacea</taxon>
        <taxon>Euphausiidae</taxon>
        <taxon>Meganyctiphanes</taxon>
    </lineage>
</organism>
<feature type="repeat" description="ANK" evidence="3">
    <location>
        <begin position="36"/>
        <end position="68"/>
    </location>
</feature>
<accession>A0AAV2QCC0</accession>
<sequence length="114" mass="12581">EGSSMFAASQSGDLAEVTKLAGETCKDVNWQNSDHFKWTPLHIAAYNNRTEVVKFLLSCKANQDMETSSGYTALIFASMYGHYDIVKLLLDNGADTLITRNDGRTALMYASIYG</sequence>
<feature type="non-terminal residue" evidence="4">
    <location>
        <position position="114"/>
    </location>
</feature>
<keyword evidence="5" id="KW-1185">Reference proteome</keyword>
<evidence type="ECO:0000256" key="2">
    <source>
        <dbReference type="ARBA" id="ARBA00023043"/>
    </source>
</evidence>
<gene>
    <name evidence="4" type="ORF">MNOR_LOCUS9925</name>
</gene>
<evidence type="ECO:0000313" key="5">
    <source>
        <dbReference type="Proteomes" id="UP001497623"/>
    </source>
</evidence>
<evidence type="ECO:0000256" key="3">
    <source>
        <dbReference type="PROSITE-ProRule" id="PRU00023"/>
    </source>
</evidence>
<dbReference type="PANTHER" id="PTHR24188:SF29">
    <property type="entry name" value="GH09064P"/>
    <property type="match status" value="1"/>
</dbReference>
<reference evidence="4 5" key="1">
    <citation type="submission" date="2024-05" db="EMBL/GenBank/DDBJ databases">
        <authorList>
            <person name="Wallberg A."/>
        </authorList>
    </citation>
    <scope>NUCLEOTIDE SEQUENCE [LARGE SCALE GENOMIC DNA]</scope>
</reference>
<dbReference type="Pfam" id="PF12796">
    <property type="entry name" value="Ank_2"/>
    <property type="match status" value="1"/>
</dbReference>
<dbReference type="PROSITE" id="PS50088">
    <property type="entry name" value="ANK_REPEAT"/>
    <property type="match status" value="2"/>
</dbReference>
<feature type="non-terminal residue" evidence="4">
    <location>
        <position position="1"/>
    </location>
</feature>
<keyword evidence="1" id="KW-0677">Repeat</keyword>
<dbReference type="InterPro" id="IPR002110">
    <property type="entry name" value="Ankyrin_rpt"/>
</dbReference>
<dbReference type="Gene3D" id="1.25.40.20">
    <property type="entry name" value="Ankyrin repeat-containing domain"/>
    <property type="match status" value="2"/>
</dbReference>
<dbReference type="EMBL" id="CAXKWB010004907">
    <property type="protein sequence ID" value="CAL4075774.1"/>
    <property type="molecule type" value="Genomic_DNA"/>
</dbReference>
<dbReference type="PANTHER" id="PTHR24188">
    <property type="entry name" value="ANKYRIN REPEAT PROTEIN"/>
    <property type="match status" value="1"/>
</dbReference>
<dbReference type="InterPro" id="IPR036770">
    <property type="entry name" value="Ankyrin_rpt-contain_sf"/>
</dbReference>
<keyword evidence="2 3" id="KW-0040">ANK repeat</keyword>
<name>A0AAV2QCC0_MEGNR</name>
<evidence type="ECO:0000313" key="4">
    <source>
        <dbReference type="EMBL" id="CAL4075774.1"/>
    </source>
</evidence>
<dbReference type="SUPFAM" id="SSF48403">
    <property type="entry name" value="Ankyrin repeat"/>
    <property type="match status" value="1"/>
</dbReference>
<proteinExistence type="predicted"/>
<evidence type="ECO:0000256" key="1">
    <source>
        <dbReference type="ARBA" id="ARBA00022737"/>
    </source>
</evidence>
<protein>
    <recommendedName>
        <fullName evidence="6">Ankyrin repeat protein</fullName>
    </recommendedName>
</protein>
<comment type="caution">
    <text evidence="4">The sequence shown here is derived from an EMBL/GenBank/DDBJ whole genome shotgun (WGS) entry which is preliminary data.</text>
</comment>
<dbReference type="PROSITE" id="PS50297">
    <property type="entry name" value="ANK_REP_REGION"/>
    <property type="match status" value="2"/>
</dbReference>